<organism evidence="1 2">
    <name type="scientific">Kouleothrix aurantiaca</name>
    <dbReference type="NCBI Taxonomy" id="186479"/>
    <lineage>
        <taxon>Bacteria</taxon>
        <taxon>Bacillati</taxon>
        <taxon>Chloroflexota</taxon>
        <taxon>Chloroflexia</taxon>
        <taxon>Chloroflexales</taxon>
        <taxon>Roseiflexineae</taxon>
        <taxon>Roseiflexaceae</taxon>
        <taxon>Kouleothrix</taxon>
    </lineage>
</organism>
<proteinExistence type="predicted"/>
<comment type="caution">
    <text evidence="1">The sequence shown here is derived from an EMBL/GenBank/DDBJ whole genome shotgun (WGS) entry which is preliminary data.</text>
</comment>
<reference evidence="1 2" key="1">
    <citation type="submission" date="2015-09" db="EMBL/GenBank/DDBJ databases">
        <title>Draft genome sequence of Kouleothrix aurantiaca JCM 19913.</title>
        <authorList>
            <person name="Hemp J."/>
        </authorList>
    </citation>
    <scope>NUCLEOTIDE SEQUENCE [LARGE SCALE GENOMIC DNA]</scope>
    <source>
        <strain evidence="1 2">COM-B</strain>
    </source>
</reference>
<sequence length="88" mass="10192">MTGQGQRVDYPELLRALGHFIQREHLSEISIVEFDRGWVLTGLTFKSTAQGFIRVPADFVISHDEVRKLIKELQDLRQAEQQKRGWLG</sequence>
<dbReference type="AlphaFoldDB" id="A0A0P9F6B6"/>
<evidence type="ECO:0000313" key="2">
    <source>
        <dbReference type="Proteomes" id="UP000050509"/>
    </source>
</evidence>
<protein>
    <submittedName>
        <fullName evidence="1">Uncharacterized protein</fullName>
    </submittedName>
</protein>
<accession>A0A0P9F6B6</accession>
<keyword evidence="2" id="KW-1185">Reference proteome</keyword>
<dbReference type="Proteomes" id="UP000050509">
    <property type="component" value="Unassembled WGS sequence"/>
</dbReference>
<name>A0A0P9F6B6_9CHLR</name>
<gene>
    <name evidence="1" type="ORF">SE17_17620</name>
</gene>
<dbReference type="EMBL" id="LJCR01000668">
    <property type="protein sequence ID" value="KPV52073.1"/>
    <property type="molecule type" value="Genomic_DNA"/>
</dbReference>
<evidence type="ECO:0000313" key="1">
    <source>
        <dbReference type="EMBL" id="KPV52073.1"/>
    </source>
</evidence>